<protein>
    <submittedName>
        <fullName evidence="3">PQQ-dependent sugar dehydrogenase</fullName>
    </submittedName>
</protein>
<evidence type="ECO:0000256" key="1">
    <source>
        <dbReference type="SAM" id="SignalP"/>
    </source>
</evidence>
<dbReference type="EMBL" id="VRSX01000001">
    <property type="protein sequence ID" value="TXK15044.1"/>
    <property type="molecule type" value="Genomic_DNA"/>
</dbReference>
<keyword evidence="4" id="KW-1185">Reference proteome</keyword>
<dbReference type="InterPro" id="IPR012938">
    <property type="entry name" value="Glc/Sorbosone_DH"/>
</dbReference>
<dbReference type="PROSITE" id="PS51257">
    <property type="entry name" value="PROKAR_LIPOPROTEIN"/>
    <property type="match status" value="1"/>
</dbReference>
<sequence>MSPRGRLAGTRPRRTAAAAFVLATACWLTGCGVAGPDPPPPPPPAASPSAAPTSEPVTIVTGLAAPWSLVRIGTSVLISERDTGRIRELTAGGALRDVVTVENVAHGGEGGLLGLAFDGDDGLFAYSTAADGNRVERYAVEGAPGALRLSDPRIVVDGLPRAGNHNGGRIAFGPDGMLYVPVGDAGDPDAAQDPDALNGKILRLEPDGGIPADNPRRGSPVYTLGHRNVQGLAWAPAPDGRMFASEFGQNTWDELNEIMPGGNYGWPVVEGTGGEERGFVDPLQSWATDAASPSGIAVIGDRILIANLRGEVLRSVPLSDTATSEEFYARAFGRLRDVFAGPDGAVWVLTNNTDGRGAPRDGDDRIIAVPPALLD</sequence>
<accession>A0A5C8I9S9</accession>
<dbReference type="SUPFAM" id="SSF50952">
    <property type="entry name" value="Soluble quinoprotein glucose dehydrogenase"/>
    <property type="match status" value="1"/>
</dbReference>
<dbReference type="InterPro" id="IPR011042">
    <property type="entry name" value="6-blade_b-propeller_TolB-like"/>
</dbReference>
<dbReference type="PANTHER" id="PTHR19328">
    <property type="entry name" value="HEDGEHOG-INTERACTING PROTEIN"/>
    <property type="match status" value="1"/>
</dbReference>
<proteinExistence type="predicted"/>
<keyword evidence="1" id="KW-0732">Signal</keyword>
<dbReference type="Gene3D" id="2.120.10.30">
    <property type="entry name" value="TolB, C-terminal domain"/>
    <property type="match status" value="1"/>
</dbReference>
<dbReference type="RefSeq" id="WP_147049858.1">
    <property type="nucleotide sequence ID" value="NZ_BKAH01000003.1"/>
</dbReference>
<dbReference type="PANTHER" id="PTHR19328:SF13">
    <property type="entry name" value="HIPL1 PROTEIN"/>
    <property type="match status" value="1"/>
</dbReference>
<dbReference type="InterPro" id="IPR011041">
    <property type="entry name" value="Quinoprot_gluc/sorb_DH_b-prop"/>
</dbReference>
<gene>
    <name evidence="3" type="ORF">FVP74_01060</name>
</gene>
<comment type="caution">
    <text evidence="3">The sequence shown here is derived from an EMBL/GenBank/DDBJ whole genome shotgun (WGS) entry which is preliminary data.</text>
</comment>
<feature type="domain" description="Glucose/Sorbosone dehydrogenase" evidence="2">
    <location>
        <begin position="64"/>
        <end position="356"/>
    </location>
</feature>
<dbReference type="Pfam" id="PF07995">
    <property type="entry name" value="GSDH"/>
    <property type="match status" value="1"/>
</dbReference>
<feature type="chain" id="PRO_5039628153" evidence="1">
    <location>
        <begin position="35"/>
        <end position="375"/>
    </location>
</feature>
<dbReference type="AlphaFoldDB" id="A0A5C8I9S9"/>
<feature type="signal peptide" evidence="1">
    <location>
        <begin position="1"/>
        <end position="34"/>
    </location>
</feature>
<organism evidence="3 4">
    <name type="scientific">Microbacterium saccharophilum</name>
    <dbReference type="NCBI Taxonomy" id="1213358"/>
    <lineage>
        <taxon>Bacteria</taxon>
        <taxon>Bacillati</taxon>
        <taxon>Actinomycetota</taxon>
        <taxon>Actinomycetes</taxon>
        <taxon>Micrococcales</taxon>
        <taxon>Microbacteriaceae</taxon>
        <taxon>Microbacterium</taxon>
    </lineage>
</organism>
<dbReference type="OrthoDB" id="9770043at2"/>
<name>A0A5C8I9S9_9MICO</name>
<evidence type="ECO:0000259" key="2">
    <source>
        <dbReference type="Pfam" id="PF07995"/>
    </source>
</evidence>
<reference evidence="3 4" key="1">
    <citation type="submission" date="2019-08" db="EMBL/GenBank/DDBJ databases">
        <authorList>
            <person name="Dong K."/>
        </authorList>
    </citation>
    <scope>NUCLEOTIDE SEQUENCE [LARGE SCALE GENOMIC DNA]</scope>
    <source>
        <strain evidence="3 4">K-1</strain>
    </source>
</reference>
<dbReference type="Proteomes" id="UP000321949">
    <property type="component" value="Unassembled WGS sequence"/>
</dbReference>
<evidence type="ECO:0000313" key="4">
    <source>
        <dbReference type="Proteomes" id="UP000321949"/>
    </source>
</evidence>
<evidence type="ECO:0000313" key="3">
    <source>
        <dbReference type="EMBL" id="TXK15044.1"/>
    </source>
</evidence>